<dbReference type="Gene3D" id="3.90.190.10">
    <property type="entry name" value="Protein tyrosine phosphatase superfamily"/>
    <property type="match status" value="1"/>
</dbReference>
<name>A0A813U7W4_ADIRI</name>
<dbReference type="Pfam" id="PF00102">
    <property type="entry name" value="Y_phosphatase"/>
    <property type="match status" value="1"/>
</dbReference>
<feature type="chain" id="PRO_5032318203" description="Tyrosine-protein phosphatase domain-containing protein" evidence="2">
    <location>
        <begin position="20"/>
        <end position="380"/>
    </location>
</feature>
<dbReference type="InterPro" id="IPR050348">
    <property type="entry name" value="Protein-Tyr_Phosphatase"/>
</dbReference>
<dbReference type="PANTHER" id="PTHR19134">
    <property type="entry name" value="RECEPTOR-TYPE TYROSINE-PROTEIN PHOSPHATASE"/>
    <property type="match status" value="1"/>
</dbReference>
<dbReference type="OrthoDB" id="6144703at2759"/>
<feature type="domain" description="Tyrosine-protein phosphatase" evidence="3">
    <location>
        <begin position="216"/>
        <end position="379"/>
    </location>
</feature>
<evidence type="ECO:0000313" key="5">
    <source>
        <dbReference type="Proteomes" id="UP000663852"/>
    </source>
</evidence>
<feature type="signal peptide" evidence="2">
    <location>
        <begin position="1"/>
        <end position="19"/>
    </location>
</feature>
<dbReference type="SUPFAM" id="SSF52799">
    <property type="entry name" value="(Phosphotyrosine protein) phosphatases II"/>
    <property type="match status" value="1"/>
</dbReference>
<organism evidence="4 5">
    <name type="scientific">Adineta ricciae</name>
    <name type="common">Rotifer</name>
    <dbReference type="NCBI Taxonomy" id="249248"/>
    <lineage>
        <taxon>Eukaryota</taxon>
        <taxon>Metazoa</taxon>
        <taxon>Spiralia</taxon>
        <taxon>Gnathifera</taxon>
        <taxon>Rotifera</taxon>
        <taxon>Eurotatoria</taxon>
        <taxon>Bdelloidea</taxon>
        <taxon>Adinetida</taxon>
        <taxon>Adinetidae</taxon>
        <taxon>Adineta</taxon>
    </lineage>
</organism>
<gene>
    <name evidence="4" type="ORF">EDS130_LOCUS5751</name>
</gene>
<evidence type="ECO:0000256" key="2">
    <source>
        <dbReference type="SAM" id="SignalP"/>
    </source>
</evidence>
<dbReference type="Proteomes" id="UP000663852">
    <property type="component" value="Unassembled WGS sequence"/>
</dbReference>
<dbReference type="InterPro" id="IPR000242">
    <property type="entry name" value="PTP_cat"/>
</dbReference>
<keyword evidence="2" id="KW-0732">Signal</keyword>
<dbReference type="SMART" id="SM00194">
    <property type="entry name" value="PTPc"/>
    <property type="match status" value="1"/>
</dbReference>
<evidence type="ECO:0000313" key="4">
    <source>
        <dbReference type="EMBL" id="CAF0818992.1"/>
    </source>
</evidence>
<evidence type="ECO:0000256" key="1">
    <source>
        <dbReference type="SAM" id="Phobius"/>
    </source>
</evidence>
<protein>
    <recommendedName>
        <fullName evidence="3">Tyrosine-protein phosphatase domain-containing protein</fullName>
    </recommendedName>
</protein>
<sequence>MLLSLLVLLISIHVTATNGHSSNLTVFNRSLNNRTGNLYTPRRSNSIELLKKRIANRHSLLKINRTLLSLNTTTKRTTVYTVNTTLRLLTETTTATTNNDKLIGGTQNDLTSRAALLQAPATSKSSNSTLIVIIFIFCFGGFILLVFIFTFLLKEHINSAYFKLPCIHALSGTKQSRDGTPLFYSPIHSQIVVTGEFPVEQLYDIYVQKHAFDDLAFAIEFKSLPNFEELSCISATRSIVASKNRFLNILPIDATRVVLNTLNDDPATDYINGNYISGYKCANKFIATQGPKPDTCEDFWRMMWELKLKSIVMLTNTTEGASRMTKCHQYWPELDQTIVYGSYKITCIDKQCLCDYEKRYFQMSQVSCRKRFNKSNIARG</sequence>
<evidence type="ECO:0000259" key="3">
    <source>
        <dbReference type="SMART" id="SM00194"/>
    </source>
</evidence>
<comment type="caution">
    <text evidence="4">The sequence shown here is derived from an EMBL/GenBank/DDBJ whole genome shotgun (WGS) entry which is preliminary data.</text>
</comment>
<dbReference type="InterPro" id="IPR029021">
    <property type="entry name" value="Prot-tyrosine_phosphatase-like"/>
</dbReference>
<dbReference type="PANTHER" id="PTHR19134:SF561">
    <property type="entry name" value="PROTEIN TYROSINE PHOSPHATASE 36E, ISOFORM A"/>
    <property type="match status" value="1"/>
</dbReference>
<keyword evidence="1" id="KW-0472">Membrane</keyword>
<keyword evidence="1" id="KW-1133">Transmembrane helix</keyword>
<dbReference type="AlphaFoldDB" id="A0A813U7W4"/>
<dbReference type="EMBL" id="CAJNOJ010000016">
    <property type="protein sequence ID" value="CAF0818992.1"/>
    <property type="molecule type" value="Genomic_DNA"/>
</dbReference>
<proteinExistence type="predicted"/>
<dbReference type="PRINTS" id="PR00700">
    <property type="entry name" value="PRTYPHPHTASE"/>
</dbReference>
<dbReference type="GO" id="GO:0004725">
    <property type="term" value="F:protein tyrosine phosphatase activity"/>
    <property type="evidence" value="ECO:0007669"/>
    <property type="project" value="InterPro"/>
</dbReference>
<feature type="transmembrane region" description="Helical" evidence="1">
    <location>
        <begin position="130"/>
        <end position="153"/>
    </location>
</feature>
<accession>A0A813U7W4</accession>
<reference evidence="4" key="1">
    <citation type="submission" date="2021-02" db="EMBL/GenBank/DDBJ databases">
        <authorList>
            <person name="Nowell W R."/>
        </authorList>
    </citation>
    <scope>NUCLEOTIDE SEQUENCE</scope>
</reference>
<keyword evidence="1" id="KW-0812">Transmembrane</keyword>